<sequence>MWQPKFGQKTTNPVDLKRGKDGLSKHNTIIQYTSLPWTNSWGPSQAGAVARIDVPVPRISLSNALASMPKEAKLETKAVLETSGLISQSTSHAKDLAARVQFALERVLPESTKCRVVLIEHFAKEEVLLMQIQWFGMEPAEKRTTNSKQHNDNGNKRPKWHSGKWEKLCAPFVRELELTFLLERADRYQLLLSTIKQIRVIDLLGGLPPAAALSSATSAATAEKASNLFIRLLLAHWVSAVKLTVDKGRTDP</sequence>
<dbReference type="EMBL" id="JBICCN010000357">
    <property type="protein sequence ID" value="KAL3074410.1"/>
    <property type="molecule type" value="Genomic_DNA"/>
</dbReference>
<dbReference type="Proteomes" id="UP001620645">
    <property type="component" value="Unassembled WGS sequence"/>
</dbReference>
<feature type="compositionally biased region" description="Basic and acidic residues" evidence="1">
    <location>
        <begin position="142"/>
        <end position="155"/>
    </location>
</feature>
<evidence type="ECO:0000313" key="3">
    <source>
        <dbReference type="Proteomes" id="UP001620645"/>
    </source>
</evidence>
<feature type="region of interest" description="Disordered" evidence="1">
    <location>
        <begin position="142"/>
        <end position="161"/>
    </location>
</feature>
<name>A0ABD2IA53_HETSC</name>
<dbReference type="AlphaFoldDB" id="A0ABD2IA53"/>
<feature type="region of interest" description="Disordered" evidence="1">
    <location>
        <begin position="1"/>
        <end position="20"/>
    </location>
</feature>
<protein>
    <submittedName>
        <fullName evidence="2">Uncharacterized protein</fullName>
    </submittedName>
</protein>
<organism evidence="2 3">
    <name type="scientific">Heterodera schachtii</name>
    <name type="common">Sugarbeet cyst nematode worm</name>
    <name type="synonym">Tylenchus schachtii</name>
    <dbReference type="NCBI Taxonomy" id="97005"/>
    <lineage>
        <taxon>Eukaryota</taxon>
        <taxon>Metazoa</taxon>
        <taxon>Ecdysozoa</taxon>
        <taxon>Nematoda</taxon>
        <taxon>Chromadorea</taxon>
        <taxon>Rhabditida</taxon>
        <taxon>Tylenchina</taxon>
        <taxon>Tylenchomorpha</taxon>
        <taxon>Tylenchoidea</taxon>
        <taxon>Heteroderidae</taxon>
        <taxon>Heteroderinae</taxon>
        <taxon>Heterodera</taxon>
    </lineage>
</organism>
<comment type="caution">
    <text evidence="2">The sequence shown here is derived from an EMBL/GenBank/DDBJ whole genome shotgun (WGS) entry which is preliminary data.</text>
</comment>
<proteinExistence type="predicted"/>
<keyword evidence="3" id="KW-1185">Reference proteome</keyword>
<reference evidence="2 3" key="1">
    <citation type="submission" date="2024-10" db="EMBL/GenBank/DDBJ databases">
        <authorList>
            <person name="Kim D."/>
        </authorList>
    </citation>
    <scope>NUCLEOTIDE SEQUENCE [LARGE SCALE GENOMIC DNA]</scope>
    <source>
        <strain evidence="2">Taebaek</strain>
    </source>
</reference>
<accession>A0ABD2IA53</accession>
<evidence type="ECO:0000313" key="2">
    <source>
        <dbReference type="EMBL" id="KAL3074410.1"/>
    </source>
</evidence>
<gene>
    <name evidence="2" type="ORF">niasHS_015240</name>
</gene>
<evidence type="ECO:0000256" key="1">
    <source>
        <dbReference type="SAM" id="MobiDB-lite"/>
    </source>
</evidence>